<dbReference type="AlphaFoldDB" id="A0A939JY62"/>
<evidence type="ECO:0000259" key="1">
    <source>
        <dbReference type="Pfam" id="PF01370"/>
    </source>
</evidence>
<dbReference type="CDD" id="cd05262">
    <property type="entry name" value="SDR_a7"/>
    <property type="match status" value="1"/>
</dbReference>
<dbReference type="InterPro" id="IPR036291">
    <property type="entry name" value="NAD(P)-bd_dom_sf"/>
</dbReference>
<dbReference type="PANTHER" id="PTHR48079:SF6">
    <property type="entry name" value="NAD(P)-BINDING DOMAIN-CONTAINING PROTEIN-RELATED"/>
    <property type="match status" value="1"/>
</dbReference>
<sequence length="300" mass="31483">MNVFLTGATGFIGSAIVQELLGAGHQVLGLARSDKSAQALIAAGADVHMGSLDDLDSLKRGAAASDGVIHTAYNHDFSQYVAAGQTDKEAIAALGSALAGSDRPLIVTAGLAGLVASGGIGTENDNPAPSPRQSEDAAMALAAQGVRVSVVRLSPSVHDDGDYGFVPFLIGMARQKGVSAYIGDGQNRWPAVHRLDAAHLFRLALEKGARGAKYHGVGDQGIYFRDLAEVIGRQLNVPVVSKTPDEAPAHFDWMARFAAFDMAASSTLTQQRLGWTPTHKGLLADLEEGTYFKGFKRTTD</sequence>
<dbReference type="EMBL" id="JAFMYU010000002">
    <property type="protein sequence ID" value="MBO0930023.1"/>
    <property type="molecule type" value="Genomic_DNA"/>
</dbReference>
<dbReference type="InterPro" id="IPR001509">
    <property type="entry name" value="Epimerase_deHydtase"/>
</dbReference>
<evidence type="ECO:0000313" key="2">
    <source>
        <dbReference type="EMBL" id="MBO0930023.1"/>
    </source>
</evidence>
<protein>
    <submittedName>
        <fullName evidence="2">SDR family oxidoreductase</fullName>
    </submittedName>
</protein>
<dbReference type="Gene3D" id="3.40.50.720">
    <property type="entry name" value="NAD(P)-binding Rossmann-like Domain"/>
    <property type="match status" value="1"/>
</dbReference>
<dbReference type="InterPro" id="IPR051783">
    <property type="entry name" value="NAD(P)-dependent_oxidoreduct"/>
</dbReference>
<dbReference type="GO" id="GO:0005737">
    <property type="term" value="C:cytoplasm"/>
    <property type="evidence" value="ECO:0007669"/>
    <property type="project" value="TreeGrafter"/>
</dbReference>
<dbReference type="PANTHER" id="PTHR48079">
    <property type="entry name" value="PROTEIN YEEZ"/>
    <property type="match status" value="1"/>
</dbReference>
<keyword evidence="3" id="KW-1185">Reference proteome</keyword>
<proteinExistence type="predicted"/>
<accession>A0A939JY62</accession>
<dbReference type="SUPFAM" id="SSF51735">
    <property type="entry name" value="NAD(P)-binding Rossmann-fold domains"/>
    <property type="match status" value="1"/>
</dbReference>
<gene>
    <name evidence="2" type="ORF">J2I48_03415</name>
</gene>
<dbReference type="Pfam" id="PF01370">
    <property type="entry name" value="Epimerase"/>
    <property type="match status" value="1"/>
</dbReference>
<evidence type="ECO:0000313" key="3">
    <source>
        <dbReference type="Proteomes" id="UP000664795"/>
    </source>
</evidence>
<comment type="caution">
    <text evidence="2">The sequence shown here is derived from an EMBL/GenBank/DDBJ whole genome shotgun (WGS) entry which is preliminary data.</text>
</comment>
<reference evidence="2 3" key="1">
    <citation type="submission" date="2021-03" db="EMBL/GenBank/DDBJ databases">
        <title>Fibrella sp. HMF5036 genome sequencing and assembly.</title>
        <authorList>
            <person name="Kang H."/>
            <person name="Kim H."/>
            <person name="Bae S."/>
            <person name="Joh K."/>
        </authorList>
    </citation>
    <scope>NUCLEOTIDE SEQUENCE [LARGE SCALE GENOMIC DNA]</scope>
    <source>
        <strain evidence="2 3">HMF5036</strain>
    </source>
</reference>
<name>A0A939JY62_9BACT</name>
<organism evidence="2 3">
    <name type="scientific">Fibrella aquatilis</name>
    <dbReference type="NCBI Taxonomy" id="2817059"/>
    <lineage>
        <taxon>Bacteria</taxon>
        <taxon>Pseudomonadati</taxon>
        <taxon>Bacteroidota</taxon>
        <taxon>Cytophagia</taxon>
        <taxon>Cytophagales</taxon>
        <taxon>Spirosomataceae</taxon>
        <taxon>Fibrella</taxon>
    </lineage>
</organism>
<dbReference type="Proteomes" id="UP000664795">
    <property type="component" value="Unassembled WGS sequence"/>
</dbReference>
<dbReference type="GO" id="GO:0004029">
    <property type="term" value="F:aldehyde dehydrogenase (NAD+) activity"/>
    <property type="evidence" value="ECO:0007669"/>
    <property type="project" value="TreeGrafter"/>
</dbReference>
<dbReference type="RefSeq" id="WP_207333989.1">
    <property type="nucleotide sequence ID" value="NZ_JAFMYU010000002.1"/>
</dbReference>
<feature type="domain" description="NAD-dependent epimerase/dehydratase" evidence="1">
    <location>
        <begin position="3"/>
        <end position="74"/>
    </location>
</feature>